<dbReference type="EC" id="2.7.1.4" evidence="1"/>
<protein>
    <submittedName>
        <fullName evidence="1">Fructokinase</fullName>
        <ecNumber evidence="1">2.7.1.4</ecNumber>
    </submittedName>
</protein>
<reference evidence="1" key="1">
    <citation type="submission" date="2016-10" db="EMBL/GenBank/DDBJ databases">
        <title>Sequence of Gallionella enrichment culture.</title>
        <authorList>
            <person name="Poehlein A."/>
            <person name="Muehling M."/>
            <person name="Daniel R."/>
        </authorList>
    </citation>
    <scope>NUCLEOTIDE SEQUENCE</scope>
</reference>
<evidence type="ECO:0000313" key="1">
    <source>
        <dbReference type="EMBL" id="OIQ97911.1"/>
    </source>
</evidence>
<proteinExistence type="predicted"/>
<name>A0A1J5S184_9ZZZZ</name>
<dbReference type="InterPro" id="IPR000600">
    <property type="entry name" value="ROK"/>
</dbReference>
<dbReference type="Gene3D" id="3.30.420.40">
    <property type="match status" value="2"/>
</dbReference>
<dbReference type="GO" id="GO:0008865">
    <property type="term" value="F:fructokinase activity"/>
    <property type="evidence" value="ECO:0007669"/>
    <property type="project" value="UniProtKB-EC"/>
</dbReference>
<dbReference type="Pfam" id="PF00480">
    <property type="entry name" value="ROK"/>
    <property type="match status" value="1"/>
</dbReference>
<dbReference type="PROSITE" id="PS01125">
    <property type="entry name" value="ROK"/>
    <property type="match status" value="1"/>
</dbReference>
<dbReference type="EMBL" id="MLJW01000126">
    <property type="protein sequence ID" value="OIQ97911.1"/>
    <property type="molecule type" value="Genomic_DNA"/>
</dbReference>
<sequence length="295" mass="30653">MSFRIGIDLGGTKTEGLLLDPGGTELARLRVPTVPGSYAACLDTLRDLVAALERHLPPGAAPARVGLGIPGTLSPASGLVKNANSTWLIGKPLDRDLAQSLGRPVRLANDADCFALSEATDGAGAGAATVFGVILGTGVGGGIVVQGRPLSGPNAIAGEWGHNPLPWPQDQERPGPLCYCGRRGCIETFLSGPALSRDDGRGLAAADIAAAAATDPVAEASLVRYEQRLARALAHVINILDPHVIVLGGGLSKLQRLYRTVPRLWGAWVFSDRVDTRLLPPRHGDSSGVRGAAWL</sequence>
<dbReference type="AlphaFoldDB" id="A0A1J5S184"/>
<dbReference type="SUPFAM" id="SSF53067">
    <property type="entry name" value="Actin-like ATPase domain"/>
    <property type="match status" value="1"/>
</dbReference>
<gene>
    <name evidence="1" type="primary">mak_4</name>
    <name evidence="1" type="ORF">GALL_200930</name>
</gene>
<dbReference type="PANTHER" id="PTHR18964">
    <property type="entry name" value="ROK (REPRESSOR, ORF, KINASE) FAMILY"/>
    <property type="match status" value="1"/>
</dbReference>
<accession>A0A1J5S184</accession>
<dbReference type="PANTHER" id="PTHR18964:SF174">
    <property type="entry name" value="D-ALLOSE KINASE-RELATED"/>
    <property type="match status" value="1"/>
</dbReference>
<dbReference type="InterPro" id="IPR043129">
    <property type="entry name" value="ATPase_NBD"/>
</dbReference>
<organism evidence="1">
    <name type="scientific">mine drainage metagenome</name>
    <dbReference type="NCBI Taxonomy" id="410659"/>
    <lineage>
        <taxon>unclassified sequences</taxon>
        <taxon>metagenomes</taxon>
        <taxon>ecological metagenomes</taxon>
    </lineage>
</organism>
<keyword evidence="1" id="KW-0808">Transferase</keyword>
<comment type="caution">
    <text evidence="1">The sequence shown here is derived from an EMBL/GenBank/DDBJ whole genome shotgun (WGS) entry which is preliminary data.</text>
</comment>
<dbReference type="CDD" id="cd24066">
    <property type="entry name" value="ASKHA_NBD_ROK_EcFRK-like"/>
    <property type="match status" value="1"/>
</dbReference>
<keyword evidence="1" id="KW-0418">Kinase</keyword>
<dbReference type="InterPro" id="IPR049874">
    <property type="entry name" value="ROK_cs"/>
</dbReference>